<gene>
    <name evidence="2" type="primary">arcD</name>
    <name evidence="2" type="ordered locus">HRM2_40090</name>
</gene>
<dbReference type="GO" id="GO:0042910">
    <property type="term" value="F:xenobiotic transmembrane transporter activity"/>
    <property type="evidence" value="ECO:0007669"/>
    <property type="project" value="TreeGrafter"/>
</dbReference>
<keyword evidence="1" id="KW-0812">Transmembrane</keyword>
<reference evidence="2 3" key="1">
    <citation type="journal article" date="2009" name="Environ. Microbiol.">
        <title>Genome sequence of Desulfobacterium autotrophicum HRM2, a marine sulfate reducer oxidizing organic carbon completely to carbon dioxide.</title>
        <authorList>
            <person name="Strittmatter A.W."/>
            <person name="Liesegang H."/>
            <person name="Rabus R."/>
            <person name="Decker I."/>
            <person name="Amann J."/>
            <person name="Andres S."/>
            <person name="Henne A."/>
            <person name="Fricke W.F."/>
            <person name="Martinez-Arias R."/>
            <person name="Bartels D."/>
            <person name="Goesmann A."/>
            <person name="Krause L."/>
            <person name="Puehler A."/>
            <person name="Klenk H.P."/>
            <person name="Richter M."/>
            <person name="Schuler M."/>
            <person name="Gloeckner F.O."/>
            <person name="Meyerdierks A."/>
            <person name="Gottschalk G."/>
            <person name="Amann R."/>
        </authorList>
    </citation>
    <scope>NUCLEOTIDE SEQUENCE [LARGE SCALE GENOMIC DNA]</scope>
    <source>
        <strain evidence="3">ATCC 43914 / DSM 3382 / HRM2</strain>
    </source>
</reference>
<dbReference type="OrthoDB" id="9759330at2"/>
<feature type="transmembrane region" description="Helical" evidence="1">
    <location>
        <begin position="15"/>
        <end position="32"/>
    </location>
</feature>
<evidence type="ECO:0000313" key="3">
    <source>
        <dbReference type="Proteomes" id="UP000000442"/>
    </source>
</evidence>
<dbReference type="RefSeq" id="WP_015905801.1">
    <property type="nucleotide sequence ID" value="NC_012108.1"/>
</dbReference>
<dbReference type="PRINTS" id="PR00702">
    <property type="entry name" value="ACRIFLAVINRP"/>
</dbReference>
<protein>
    <submittedName>
        <fullName evidence="2">ArcD</fullName>
    </submittedName>
</protein>
<keyword evidence="1" id="KW-0472">Membrane</keyword>
<accession>C0QC50</accession>
<dbReference type="Pfam" id="PF00873">
    <property type="entry name" value="ACR_tran"/>
    <property type="match status" value="1"/>
</dbReference>
<evidence type="ECO:0000313" key="2">
    <source>
        <dbReference type="EMBL" id="ACN17067.1"/>
    </source>
</evidence>
<feature type="transmembrane region" description="Helical" evidence="1">
    <location>
        <begin position="465"/>
        <end position="492"/>
    </location>
</feature>
<keyword evidence="1" id="KW-1133">Transmembrane helix</keyword>
<dbReference type="InterPro" id="IPR027463">
    <property type="entry name" value="AcrB_DN_DC_subdom"/>
</dbReference>
<dbReference type="KEGG" id="dat:HRM2_40090"/>
<dbReference type="SUPFAM" id="SSF82714">
    <property type="entry name" value="Multidrug efflux transporter AcrB TolC docking domain, DN and DC subdomains"/>
    <property type="match status" value="2"/>
</dbReference>
<dbReference type="Proteomes" id="UP000000442">
    <property type="component" value="Chromosome"/>
</dbReference>
<dbReference type="STRING" id="177437.HRM2_40090"/>
<dbReference type="Gene3D" id="3.30.2090.10">
    <property type="entry name" value="Multidrug efflux transporter AcrB TolC docking domain, DN and DC subdomains"/>
    <property type="match status" value="2"/>
</dbReference>
<keyword evidence="3" id="KW-1185">Reference proteome</keyword>
<dbReference type="PANTHER" id="PTHR32063:SF18">
    <property type="entry name" value="CATION EFFLUX SYSTEM PROTEIN"/>
    <property type="match status" value="1"/>
</dbReference>
<feature type="transmembrane region" description="Helical" evidence="1">
    <location>
        <begin position="391"/>
        <end position="414"/>
    </location>
</feature>
<feature type="transmembrane region" description="Helical" evidence="1">
    <location>
        <begin position="883"/>
        <end position="905"/>
    </location>
</feature>
<name>C0QC50_DESAH</name>
<evidence type="ECO:0000256" key="1">
    <source>
        <dbReference type="SAM" id="Phobius"/>
    </source>
</evidence>
<feature type="transmembrane region" description="Helical" evidence="1">
    <location>
        <begin position="911"/>
        <end position="932"/>
    </location>
</feature>
<dbReference type="Gene3D" id="1.20.1640.10">
    <property type="entry name" value="Multidrug efflux transporter AcrB transmembrane domain"/>
    <property type="match status" value="2"/>
</dbReference>
<dbReference type="GO" id="GO:0005886">
    <property type="term" value="C:plasma membrane"/>
    <property type="evidence" value="ECO:0007669"/>
    <property type="project" value="TreeGrafter"/>
</dbReference>
<proteinExistence type="predicted"/>
<dbReference type="Gene3D" id="3.30.70.1440">
    <property type="entry name" value="Multidrug efflux transporter AcrB pore domain"/>
    <property type="match status" value="1"/>
</dbReference>
<feature type="transmembrane region" description="Helical" evidence="1">
    <location>
        <begin position="953"/>
        <end position="975"/>
    </location>
</feature>
<dbReference type="HOGENOM" id="CLU_002755_1_2_7"/>
<organism evidence="2 3">
    <name type="scientific">Desulforapulum autotrophicum (strain ATCC 43914 / DSM 3382 / VKM B-1955 / HRM2)</name>
    <name type="common">Desulfobacterium autotrophicum</name>
    <dbReference type="NCBI Taxonomy" id="177437"/>
    <lineage>
        <taxon>Bacteria</taxon>
        <taxon>Pseudomonadati</taxon>
        <taxon>Thermodesulfobacteriota</taxon>
        <taxon>Desulfobacteria</taxon>
        <taxon>Desulfobacterales</taxon>
        <taxon>Desulfobacteraceae</taxon>
        <taxon>Desulforapulum</taxon>
    </lineage>
</organism>
<dbReference type="Gene3D" id="3.30.70.1320">
    <property type="entry name" value="Multidrug efflux transporter AcrB pore domain like"/>
    <property type="match status" value="1"/>
</dbReference>
<dbReference type="Gene3D" id="3.30.70.1430">
    <property type="entry name" value="Multidrug efflux transporter AcrB pore domain"/>
    <property type="match status" value="2"/>
</dbReference>
<dbReference type="PANTHER" id="PTHR32063">
    <property type="match status" value="1"/>
</dbReference>
<dbReference type="EMBL" id="CP001087">
    <property type="protein sequence ID" value="ACN17067.1"/>
    <property type="molecule type" value="Genomic_DNA"/>
</dbReference>
<sequence>MKHFNLTEWSLNHRQLIWFFIILSAVAGAFAYEQMGRMEDPDFTIREMIVAVGWPGASAAQMEQQITDKVEKRLQDTPGLDYLVSYSRPQQSVIFVHLKEPIHPDEIRPTWLEVRNMVNNMRDELPEGIRGPYFNDRFDDVYGNVYALTSDGFSYEEMRVQAEKIRQILLRMGSVKKVELIGVQPEKIFIEMDSRKLARLGIDPLLAAALIKKQNTLTPSGMIETADDNVFLRVTGLFNDLSSLENLPIRVLDRTFRLGDMAKIRRAYVDPPDPKMFFNGTPAIGIAVSMEKGGNVLKLGQLLDETLADITRELPLGLSIHQVANQPRVVKDSINQFVKTLAEAIAIILVVSFLSLGLRSGLVVALCIPLVVAATLLAMKMAGIDLHRVSLGALIVSLGLLVDDAIIAVEMMSVKLEQGWERVKAAAFAYKVTAFPMLAGTLITCAGFTPIGFSKGMSSEFCKSIFPVITLSLLISWVVSVMVTPMFGYYLIKPKRAVAKDPEDIYDKAFYRGFKRVLVKCLDHKTIVLVLTLALFGYSIYAFKFVEHEFFPNSVRPELIVDLTLPEGSSIKATERQAQAFARAIGTSPHIDHFASYVGFGAPRFILAFDPVQPRSNFAQFVIVAKGLDQRQQLEEDISEILDTSFPMVRGHLKTLQLGPPEPYPVMLRVSGPDYGKVRAIAQKVGQVMTANPLLRNVNFNWYEKTKMLRLAVDQDKARLLGINSTDLALAIQAQISGIPVSQFRQGDKTVEIDLRLDAADRRSISDIKTLPIHIGKGRTIPLEQIAVIGFDTEEGLIWRRNLTPTITVQAETVAGATGNDETLVVYSALKQVRDNLAPGYRIDIGGIAERSSQATAYILAMAPAMFMIIVIILMIQLQNISSVILTLLTAPLGIIGVIAALLTFHMPMGFLAQLGILALSGIIIRNSVILMDQIHRQLEAGETRYHAVINAAVLRFRPIMLTAAAAILGMLPLALDKFWAPMAVSIGGGLFGATILTLLVLPCMYAAWYRVKAE</sequence>
<dbReference type="SUPFAM" id="SSF82866">
    <property type="entry name" value="Multidrug efflux transporter AcrB transmembrane domain"/>
    <property type="match status" value="2"/>
</dbReference>
<feature type="transmembrane region" description="Helical" evidence="1">
    <location>
        <begin position="857"/>
        <end position="876"/>
    </location>
</feature>
<dbReference type="InterPro" id="IPR001036">
    <property type="entry name" value="Acrflvin-R"/>
</dbReference>
<dbReference type="AlphaFoldDB" id="C0QC50"/>
<dbReference type="SUPFAM" id="SSF82693">
    <property type="entry name" value="Multidrug efflux transporter AcrB pore domain, PN1, PN2, PC1 and PC2 subdomains"/>
    <property type="match status" value="3"/>
</dbReference>
<dbReference type="eggNOG" id="COG0841">
    <property type="taxonomic scope" value="Bacteria"/>
</dbReference>
<feature type="transmembrane region" description="Helical" evidence="1">
    <location>
        <begin position="337"/>
        <end position="356"/>
    </location>
</feature>
<feature type="transmembrane region" description="Helical" evidence="1">
    <location>
        <begin position="987"/>
        <end position="1009"/>
    </location>
</feature>
<feature type="transmembrane region" description="Helical" evidence="1">
    <location>
        <begin position="434"/>
        <end position="453"/>
    </location>
</feature>